<organism evidence="1 2">
    <name type="scientific">Pricia antarctica</name>
    <dbReference type="NCBI Taxonomy" id="641691"/>
    <lineage>
        <taxon>Bacteria</taxon>
        <taxon>Pseudomonadati</taxon>
        <taxon>Bacteroidota</taxon>
        <taxon>Flavobacteriia</taxon>
        <taxon>Flavobacteriales</taxon>
        <taxon>Flavobacteriaceae</taxon>
        <taxon>Pricia</taxon>
    </lineage>
</organism>
<accession>A0A1G6XUV2</accession>
<dbReference type="InterPro" id="IPR029056">
    <property type="entry name" value="Ribokinase-like"/>
</dbReference>
<dbReference type="Proteomes" id="UP000199109">
    <property type="component" value="Unassembled WGS sequence"/>
</dbReference>
<keyword evidence="1" id="KW-0418">Kinase</keyword>
<dbReference type="AlphaFoldDB" id="A0A1G6XUV2"/>
<keyword evidence="2" id="KW-1185">Reference proteome</keyword>
<dbReference type="SUPFAM" id="SSF53613">
    <property type="entry name" value="Ribokinase-like"/>
    <property type="match status" value="1"/>
</dbReference>
<sequence>MILAVCPNPSIDTYAWLTVFKKGQANRISGMMEFPGGKGIHVAMALKELILRFLYWGIGLVLMGIG</sequence>
<dbReference type="RefSeq" id="WP_245726433.1">
    <property type="nucleotide sequence ID" value="NZ_FNAO01000002.1"/>
</dbReference>
<proteinExistence type="predicted"/>
<protein>
    <submittedName>
        <fullName evidence="1">Tagatose 6-phosphate kinase</fullName>
    </submittedName>
</protein>
<dbReference type="EMBL" id="FNAO01000002">
    <property type="protein sequence ID" value="SDD81994.1"/>
    <property type="molecule type" value="Genomic_DNA"/>
</dbReference>
<evidence type="ECO:0000313" key="1">
    <source>
        <dbReference type="EMBL" id="SDD81994.1"/>
    </source>
</evidence>
<dbReference type="GO" id="GO:0016301">
    <property type="term" value="F:kinase activity"/>
    <property type="evidence" value="ECO:0007669"/>
    <property type="project" value="UniProtKB-KW"/>
</dbReference>
<reference evidence="1 2" key="1">
    <citation type="submission" date="2016-10" db="EMBL/GenBank/DDBJ databases">
        <authorList>
            <person name="de Groot N.N."/>
        </authorList>
    </citation>
    <scope>NUCLEOTIDE SEQUENCE [LARGE SCALE GENOMIC DNA]</scope>
    <source>
        <strain evidence="1 2">DSM 23421</strain>
    </source>
</reference>
<evidence type="ECO:0000313" key="2">
    <source>
        <dbReference type="Proteomes" id="UP000199109"/>
    </source>
</evidence>
<keyword evidence="1" id="KW-0808">Transferase</keyword>
<dbReference type="STRING" id="641691.SAMN05421636_1029"/>
<gene>
    <name evidence="1" type="ORF">SAMN05421636_1029</name>
</gene>
<name>A0A1G6XUV2_9FLAO</name>
<dbReference type="Gene3D" id="3.40.1190.20">
    <property type="match status" value="1"/>
</dbReference>